<gene>
    <name evidence="1" type="ORF">C7I84_10515</name>
</gene>
<dbReference type="AlphaFoldDB" id="A0A2P7SF48"/>
<name>A0A2P7SF48_9HYPH</name>
<sequence length="191" mass="21063">MTGRPRTRSPRRHSIARKKAAMADAWFRTDIGLRGIAMLAQKTPLVRLVLPCALLVCALSPAQAAETPTEAVMAFYDRPGLENDPAARDRFADPARSVLDGSDRLRRSGQGECLDPHMALDNVEGDAADLRRTLRTREVVQAEEAKVLVAFTAQGAPHRMEWKLKKVGGAWKVVDILSVTGEWALSQYNCE</sequence>
<evidence type="ECO:0008006" key="3">
    <source>
        <dbReference type="Google" id="ProtNLM"/>
    </source>
</evidence>
<dbReference type="Proteomes" id="UP000241229">
    <property type="component" value="Unassembled WGS sequence"/>
</dbReference>
<proteinExistence type="predicted"/>
<protein>
    <recommendedName>
        <fullName evidence="3">DUF3828 domain-containing protein</fullName>
    </recommendedName>
</protein>
<evidence type="ECO:0000313" key="1">
    <source>
        <dbReference type="EMBL" id="PSJ61119.1"/>
    </source>
</evidence>
<accession>A0A2P7SF48</accession>
<organism evidence="1 2">
    <name type="scientific">Kumtagia ephedrae</name>
    <dbReference type="NCBI Taxonomy" id="2116701"/>
    <lineage>
        <taxon>Bacteria</taxon>
        <taxon>Pseudomonadati</taxon>
        <taxon>Pseudomonadota</taxon>
        <taxon>Alphaproteobacteria</taxon>
        <taxon>Hyphomicrobiales</taxon>
        <taxon>Phyllobacteriaceae</taxon>
        <taxon>Kumtagia</taxon>
    </lineage>
</organism>
<comment type="caution">
    <text evidence="1">The sequence shown here is derived from an EMBL/GenBank/DDBJ whole genome shotgun (WGS) entry which is preliminary data.</text>
</comment>
<evidence type="ECO:0000313" key="2">
    <source>
        <dbReference type="Proteomes" id="UP000241229"/>
    </source>
</evidence>
<keyword evidence="2" id="KW-1185">Reference proteome</keyword>
<dbReference type="EMBL" id="PXYK01000008">
    <property type="protein sequence ID" value="PSJ61119.1"/>
    <property type="molecule type" value="Genomic_DNA"/>
</dbReference>
<reference evidence="1 2" key="1">
    <citation type="submission" date="2018-03" db="EMBL/GenBank/DDBJ databases">
        <title>The draft genome of Mesorhizobium sp. 6GN-30.</title>
        <authorList>
            <person name="Liu L."/>
            <person name="Li L."/>
            <person name="Wang T."/>
            <person name="Zhang X."/>
            <person name="Liang L."/>
        </authorList>
    </citation>
    <scope>NUCLEOTIDE SEQUENCE [LARGE SCALE GENOMIC DNA]</scope>
    <source>
        <strain evidence="1 2">6GN30</strain>
    </source>
</reference>